<keyword evidence="1" id="KW-0175">Coiled coil</keyword>
<keyword evidence="2" id="KW-1133">Transmembrane helix</keyword>
<keyword evidence="2" id="KW-0472">Membrane</keyword>
<feature type="coiled-coil region" evidence="1">
    <location>
        <begin position="104"/>
        <end position="177"/>
    </location>
</feature>
<feature type="transmembrane region" description="Helical" evidence="2">
    <location>
        <begin position="73"/>
        <end position="92"/>
    </location>
</feature>
<sequence length="196" mass="23499">MRDLYYNLAYTYKENNQPDSAFIYLELYNNISEWVSQQNQQIEIAKAQSSFDLQKKQQQVNKLLDTQQRNKQITIFIFIVLILVVIILITLLRVRQKVKINKLLTSQKETLQEKTNLLEIQQQQIEQQRDLLSLQNKQLQESQQIISCQNKEIQQKNQNLEEQIRIRTQNYKKTTDNLKILRLSLLITYAHLLSRY</sequence>
<name>A0AAE3QHN1_9BACT</name>
<dbReference type="RefSeq" id="WP_313975788.1">
    <property type="nucleotide sequence ID" value="NZ_JASJOS010000001.1"/>
</dbReference>
<evidence type="ECO:0000256" key="1">
    <source>
        <dbReference type="SAM" id="Coils"/>
    </source>
</evidence>
<evidence type="ECO:0000256" key="2">
    <source>
        <dbReference type="SAM" id="Phobius"/>
    </source>
</evidence>
<evidence type="ECO:0000313" key="4">
    <source>
        <dbReference type="Proteomes" id="UP001241110"/>
    </source>
</evidence>
<reference evidence="3" key="1">
    <citation type="submission" date="2023-05" db="EMBL/GenBank/DDBJ databases">
        <authorList>
            <person name="Zhang X."/>
        </authorList>
    </citation>
    <scope>NUCLEOTIDE SEQUENCE</scope>
    <source>
        <strain evidence="3">YF14B1</strain>
    </source>
</reference>
<protein>
    <recommendedName>
        <fullName evidence="5">Transmembrane protein</fullName>
    </recommendedName>
</protein>
<accession>A0AAE3QHN1</accession>
<gene>
    <name evidence="3" type="ORF">QNI16_00790</name>
</gene>
<proteinExistence type="predicted"/>
<dbReference type="EMBL" id="JASJOS010000001">
    <property type="protein sequence ID" value="MDJ1478995.1"/>
    <property type="molecule type" value="Genomic_DNA"/>
</dbReference>
<dbReference type="Proteomes" id="UP001241110">
    <property type="component" value="Unassembled WGS sequence"/>
</dbReference>
<evidence type="ECO:0000313" key="3">
    <source>
        <dbReference type="EMBL" id="MDJ1478995.1"/>
    </source>
</evidence>
<comment type="caution">
    <text evidence="3">The sequence shown here is derived from an EMBL/GenBank/DDBJ whole genome shotgun (WGS) entry which is preliminary data.</text>
</comment>
<organism evidence="3 4">
    <name type="scientific">Xanthocytophaga flava</name>
    <dbReference type="NCBI Taxonomy" id="3048013"/>
    <lineage>
        <taxon>Bacteria</taxon>
        <taxon>Pseudomonadati</taxon>
        <taxon>Bacteroidota</taxon>
        <taxon>Cytophagia</taxon>
        <taxon>Cytophagales</taxon>
        <taxon>Rhodocytophagaceae</taxon>
        <taxon>Xanthocytophaga</taxon>
    </lineage>
</organism>
<evidence type="ECO:0008006" key="5">
    <source>
        <dbReference type="Google" id="ProtNLM"/>
    </source>
</evidence>
<dbReference type="AlphaFoldDB" id="A0AAE3QHN1"/>
<keyword evidence="2" id="KW-0812">Transmembrane</keyword>